<protein>
    <submittedName>
        <fullName evidence="1">Uncharacterized protein</fullName>
    </submittedName>
</protein>
<comment type="caution">
    <text evidence="1">The sequence shown here is derived from an EMBL/GenBank/DDBJ whole genome shotgun (WGS) entry which is preliminary data.</text>
</comment>
<evidence type="ECO:0000313" key="2">
    <source>
        <dbReference type="Proteomes" id="UP000003857"/>
    </source>
</evidence>
<dbReference type="Proteomes" id="UP000003857">
    <property type="component" value="Unassembled WGS sequence"/>
</dbReference>
<gene>
    <name evidence="1" type="ORF">HMPREF9390_2065</name>
</gene>
<dbReference type="EMBL" id="AEWZ01000004">
    <property type="protein sequence ID" value="EGC24234.1"/>
    <property type="molecule type" value="Genomic_DNA"/>
</dbReference>
<proteinExistence type="predicted"/>
<reference evidence="1 2" key="1">
    <citation type="submission" date="2011-01" db="EMBL/GenBank/DDBJ databases">
        <authorList>
            <person name="Muzny D."/>
            <person name="Qin X."/>
            <person name="Buhay C."/>
            <person name="Dugan-Rocha S."/>
            <person name="Ding Y."/>
            <person name="Chen G."/>
            <person name="Hawes A."/>
            <person name="Holder M."/>
            <person name="Jhangiani S."/>
            <person name="Johnson A."/>
            <person name="Khan Z."/>
            <person name="Li Z."/>
            <person name="Liu W."/>
            <person name="Liu X."/>
            <person name="Perez L."/>
            <person name="Shen H."/>
            <person name="Wang Q."/>
            <person name="Watt J."/>
            <person name="Xi L."/>
            <person name="Xin Y."/>
            <person name="Zhou J."/>
            <person name="Deng J."/>
            <person name="Jiang H."/>
            <person name="Liu Y."/>
            <person name="Qu J."/>
            <person name="Song X.-Z."/>
            <person name="Zhang L."/>
            <person name="Villasana D."/>
            <person name="Johnson A."/>
            <person name="Liu J."/>
            <person name="Liyanage D."/>
            <person name="Lorensuhewa L."/>
            <person name="Robinson T."/>
            <person name="Song A."/>
            <person name="Song B.-B."/>
            <person name="Dinh H."/>
            <person name="Thornton R."/>
            <person name="Coyle M."/>
            <person name="Francisco L."/>
            <person name="Jackson L."/>
            <person name="Javaid M."/>
            <person name="Korchina V."/>
            <person name="Kovar C."/>
            <person name="Mata R."/>
            <person name="Mathew T."/>
            <person name="Ngo R."/>
            <person name="Nguyen L."/>
            <person name="Nguyen N."/>
            <person name="Okwuonu G."/>
            <person name="Ongeri F."/>
            <person name="Pham C."/>
            <person name="Simmons D."/>
            <person name="Wilczek-Boney K."/>
            <person name="Hale W."/>
            <person name="Jakkamsetti A."/>
            <person name="Pham P."/>
            <person name="Ruth R."/>
            <person name="San Lucas F."/>
            <person name="Warren J."/>
            <person name="Zhang J."/>
            <person name="Zhao Z."/>
            <person name="Zhou C."/>
            <person name="Zhu D."/>
            <person name="Lee S."/>
            <person name="Bess C."/>
            <person name="Blankenburg K."/>
            <person name="Forbes L."/>
            <person name="Fu Q."/>
            <person name="Gubbala S."/>
            <person name="Hirani K."/>
            <person name="Jayaseelan J.C."/>
            <person name="Lara F."/>
            <person name="Munidasa M."/>
            <person name="Palculict T."/>
            <person name="Patil S."/>
            <person name="Pu L.-L."/>
            <person name="Saada N."/>
            <person name="Tang L."/>
            <person name="Weissenberger G."/>
            <person name="Zhu Y."/>
            <person name="Hemphill L."/>
            <person name="Shang Y."/>
            <person name="Youmans B."/>
            <person name="Ayvaz T."/>
            <person name="Ross M."/>
            <person name="Santibanez J."/>
            <person name="Aqrawi P."/>
            <person name="Gross S."/>
            <person name="Joshi V."/>
            <person name="Fowler G."/>
            <person name="Nazareth L."/>
            <person name="Reid J."/>
            <person name="Worley K."/>
            <person name="Petrosino J."/>
            <person name="Highlander S."/>
            <person name="Gibbs R."/>
        </authorList>
    </citation>
    <scope>NUCLEOTIDE SEQUENCE [LARGE SCALE GENOMIC DNA]</scope>
    <source>
        <strain evidence="1 2">SK405</strain>
    </source>
</reference>
<organism evidence="1 2">
    <name type="scientific">Streptococcus sanguinis SK405</name>
    <dbReference type="NCBI Taxonomy" id="888817"/>
    <lineage>
        <taxon>Bacteria</taxon>
        <taxon>Bacillati</taxon>
        <taxon>Bacillota</taxon>
        <taxon>Bacilli</taxon>
        <taxon>Lactobacillales</taxon>
        <taxon>Streptococcaceae</taxon>
        <taxon>Streptococcus</taxon>
    </lineage>
</organism>
<accession>A0ABC9PBH1</accession>
<sequence length="63" mass="7384">MNSLTNKTILLKIRKQELYWNGDKHITLHDMKINLTDSNLNNLRNKCCVLIKAFYFNGLSNKS</sequence>
<dbReference type="AlphaFoldDB" id="A0ABC9PBH1"/>
<evidence type="ECO:0000313" key="1">
    <source>
        <dbReference type="EMBL" id="EGC24234.1"/>
    </source>
</evidence>
<name>A0ABC9PBH1_STRSA</name>